<organism evidence="1 2">
    <name type="scientific">Streptomyces poonensis</name>
    <dbReference type="NCBI Taxonomy" id="68255"/>
    <lineage>
        <taxon>Bacteria</taxon>
        <taxon>Bacillati</taxon>
        <taxon>Actinomycetota</taxon>
        <taxon>Actinomycetes</taxon>
        <taxon>Kitasatosporales</taxon>
        <taxon>Streptomycetaceae</taxon>
        <taxon>Streptomyces</taxon>
    </lineage>
</organism>
<keyword evidence="2" id="KW-1185">Reference proteome</keyword>
<comment type="caution">
    <text evidence="1">The sequence shown here is derived from an EMBL/GenBank/DDBJ whole genome shotgun (WGS) entry which is preliminary data.</text>
</comment>
<sequence>MRRGPDDRGGLRAPAMSAFVKDALIHVVITVAIICMPIELGGFDDIFAAATKAYARTDPATGKPHGALVTGYGAQWA</sequence>
<dbReference type="AlphaFoldDB" id="A0A918URL3"/>
<gene>
    <name evidence="1" type="ORF">GCM10010365_56220</name>
</gene>
<protein>
    <submittedName>
        <fullName evidence="1">Uncharacterized protein</fullName>
    </submittedName>
</protein>
<dbReference type="EMBL" id="BMVW01000013">
    <property type="protein sequence ID" value="GGZ28561.1"/>
    <property type="molecule type" value="Genomic_DNA"/>
</dbReference>
<reference evidence="1" key="2">
    <citation type="submission" date="2020-09" db="EMBL/GenBank/DDBJ databases">
        <authorList>
            <person name="Sun Q."/>
            <person name="Ohkuma M."/>
        </authorList>
    </citation>
    <scope>NUCLEOTIDE SEQUENCE</scope>
    <source>
        <strain evidence="1">JCM 4815</strain>
    </source>
</reference>
<dbReference type="Proteomes" id="UP000622166">
    <property type="component" value="Unassembled WGS sequence"/>
</dbReference>
<evidence type="ECO:0000313" key="1">
    <source>
        <dbReference type="EMBL" id="GGZ28561.1"/>
    </source>
</evidence>
<name>A0A918URL3_9ACTN</name>
<evidence type="ECO:0000313" key="2">
    <source>
        <dbReference type="Proteomes" id="UP000622166"/>
    </source>
</evidence>
<accession>A0A918URL3</accession>
<proteinExistence type="predicted"/>
<reference evidence="1" key="1">
    <citation type="journal article" date="2014" name="Int. J. Syst. Evol. Microbiol.">
        <title>Complete genome sequence of Corynebacterium casei LMG S-19264T (=DSM 44701T), isolated from a smear-ripened cheese.</title>
        <authorList>
            <consortium name="US DOE Joint Genome Institute (JGI-PGF)"/>
            <person name="Walter F."/>
            <person name="Albersmeier A."/>
            <person name="Kalinowski J."/>
            <person name="Ruckert C."/>
        </authorList>
    </citation>
    <scope>NUCLEOTIDE SEQUENCE</scope>
    <source>
        <strain evidence="1">JCM 4815</strain>
    </source>
</reference>